<dbReference type="InterPro" id="IPR046455">
    <property type="entry name" value="Sec7/BIG1-like_C"/>
</dbReference>
<evidence type="ECO:0000313" key="3">
    <source>
        <dbReference type="Proteomes" id="UP000224567"/>
    </source>
</evidence>
<evidence type="ECO:0000313" key="2">
    <source>
        <dbReference type="EMBL" id="PHT44971.1"/>
    </source>
</evidence>
<name>A0A2G2WIA6_CAPBA</name>
<evidence type="ECO:0000259" key="1">
    <source>
        <dbReference type="Pfam" id="PF20252"/>
    </source>
</evidence>
<accession>A0A2G2WIA6</accession>
<dbReference type="EMBL" id="MLFT02000006">
    <property type="protein sequence ID" value="PHT44971.1"/>
    <property type="molecule type" value="Genomic_DNA"/>
</dbReference>
<reference evidence="2 3" key="1">
    <citation type="journal article" date="2017" name="Genome Biol.">
        <title>New reference genome sequences of hot pepper reveal the massive evolution of plant disease-resistance genes by retroduplication.</title>
        <authorList>
            <person name="Kim S."/>
            <person name="Park J."/>
            <person name="Yeom S.I."/>
            <person name="Kim Y.M."/>
            <person name="Seo E."/>
            <person name="Kim K.T."/>
            <person name="Kim M.S."/>
            <person name="Lee J.M."/>
            <person name="Cheong K."/>
            <person name="Shin H.S."/>
            <person name="Kim S.B."/>
            <person name="Han K."/>
            <person name="Lee J."/>
            <person name="Park M."/>
            <person name="Lee H.A."/>
            <person name="Lee H.Y."/>
            <person name="Lee Y."/>
            <person name="Oh S."/>
            <person name="Lee J.H."/>
            <person name="Choi E."/>
            <person name="Choi E."/>
            <person name="Lee S.E."/>
            <person name="Jeon J."/>
            <person name="Kim H."/>
            <person name="Choi G."/>
            <person name="Song H."/>
            <person name="Lee J."/>
            <person name="Lee S.C."/>
            <person name="Kwon J.K."/>
            <person name="Lee H.Y."/>
            <person name="Koo N."/>
            <person name="Hong Y."/>
            <person name="Kim R.W."/>
            <person name="Kang W.H."/>
            <person name="Huh J.H."/>
            <person name="Kang B.C."/>
            <person name="Yang T.J."/>
            <person name="Lee Y.H."/>
            <person name="Bennetzen J.L."/>
            <person name="Choi D."/>
        </authorList>
    </citation>
    <scope>NUCLEOTIDE SEQUENCE [LARGE SCALE GENOMIC DNA]</scope>
    <source>
        <strain evidence="3">cv. PBC81</strain>
    </source>
</reference>
<proteinExistence type="predicted"/>
<organism evidence="2 3">
    <name type="scientific">Capsicum baccatum</name>
    <name type="common">Peruvian pepper</name>
    <dbReference type="NCBI Taxonomy" id="33114"/>
    <lineage>
        <taxon>Eukaryota</taxon>
        <taxon>Viridiplantae</taxon>
        <taxon>Streptophyta</taxon>
        <taxon>Embryophyta</taxon>
        <taxon>Tracheophyta</taxon>
        <taxon>Spermatophyta</taxon>
        <taxon>Magnoliopsida</taxon>
        <taxon>eudicotyledons</taxon>
        <taxon>Gunneridae</taxon>
        <taxon>Pentapetalae</taxon>
        <taxon>asterids</taxon>
        <taxon>lamiids</taxon>
        <taxon>Solanales</taxon>
        <taxon>Solanaceae</taxon>
        <taxon>Solanoideae</taxon>
        <taxon>Capsiceae</taxon>
        <taxon>Capsicum</taxon>
    </lineage>
</organism>
<feature type="domain" description="Sec7/BIG1-like C-terminal" evidence="1">
    <location>
        <begin position="19"/>
        <end position="78"/>
    </location>
</feature>
<sequence>MSESSLGAQLHWIIPLGSGRRRELVARAYCIIATLQAICSLGDALLEKNLFGFFPLLSSLITYEHGSNEIQLALSDMLISSIPLCPGDAIRPPQPLQSLPVSHGVYDQYRDVSEDPNSDEDNEYYYVDNAPPYC</sequence>
<comment type="caution">
    <text evidence="2">The sequence shown here is derived from an EMBL/GenBank/DDBJ whole genome shotgun (WGS) entry which is preliminary data.</text>
</comment>
<dbReference type="Pfam" id="PF20252">
    <property type="entry name" value="BIG2_C"/>
    <property type="match status" value="1"/>
</dbReference>
<keyword evidence="3" id="KW-1185">Reference proteome</keyword>
<protein>
    <recommendedName>
        <fullName evidence="1">Sec7/BIG1-like C-terminal domain-containing protein</fullName>
    </recommendedName>
</protein>
<dbReference type="Proteomes" id="UP000224567">
    <property type="component" value="Unassembled WGS sequence"/>
</dbReference>
<dbReference type="OrthoDB" id="1703309at2759"/>
<gene>
    <name evidence="2" type="ORF">CQW23_14129</name>
</gene>
<dbReference type="STRING" id="33114.A0A2G2WIA6"/>
<dbReference type="AlphaFoldDB" id="A0A2G2WIA6"/>
<reference evidence="3" key="2">
    <citation type="journal article" date="2017" name="J. Anim. Genet.">
        <title>Multiple reference genome sequences of hot pepper reveal the massive evolution of plant disease resistance genes by retroduplication.</title>
        <authorList>
            <person name="Kim S."/>
            <person name="Park J."/>
            <person name="Yeom S.-I."/>
            <person name="Kim Y.-M."/>
            <person name="Seo E."/>
            <person name="Kim K.-T."/>
            <person name="Kim M.-S."/>
            <person name="Lee J.M."/>
            <person name="Cheong K."/>
            <person name="Shin H.-S."/>
            <person name="Kim S.-B."/>
            <person name="Han K."/>
            <person name="Lee J."/>
            <person name="Park M."/>
            <person name="Lee H.-A."/>
            <person name="Lee H.-Y."/>
            <person name="Lee Y."/>
            <person name="Oh S."/>
            <person name="Lee J.H."/>
            <person name="Choi E."/>
            <person name="Choi E."/>
            <person name="Lee S.E."/>
            <person name="Jeon J."/>
            <person name="Kim H."/>
            <person name="Choi G."/>
            <person name="Song H."/>
            <person name="Lee J."/>
            <person name="Lee S.-C."/>
            <person name="Kwon J.-K."/>
            <person name="Lee H.-Y."/>
            <person name="Koo N."/>
            <person name="Hong Y."/>
            <person name="Kim R.W."/>
            <person name="Kang W.-H."/>
            <person name="Huh J.H."/>
            <person name="Kang B.-C."/>
            <person name="Yang T.-J."/>
            <person name="Lee Y.-H."/>
            <person name="Bennetzen J.L."/>
            <person name="Choi D."/>
        </authorList>
    </citation>
    <scope>NUCLEOTIDE SEQUENCE [LARGE SCALE GENOMIC DNA]</scope>
    <source>
        <strain evidence="3">cv. PBC81</strain>
    </source>
</reference>